<dbReference type="PROSITE" id="PS50011">
    <property type="entry name" value="PROTEIN_KINASE_DOM"/>
    <property type="match status" value="1"/>
</dbReference>
<gene>
    <name evidence="2" type="ORF">JJB74_19350</name>
</gene>
<dbReference type="RefSeq" id="WP_200594581.1">
    <property type="nucleotide sequence ID" value="NZ_JAEPBG010000009.1"/>
</dbReference>
<keyword evidence="3" id="KW-1185">Reference proteome</keyword>
<keyword evidence="2" id="KW-0723">Serine/threonine-protein kinase</keyword>
<keyword evidence="2" id="KW-0418">Kinase</keyword>
<evidence type="ECO:0000313" key="2">
    <source>
        <dbReference type="EMBL" id="MBK4736787.1"/>
    </source>
</evidence>
<dbReference type="GO" id="GO:0004674">
    <property type="term" value="F:protein serine/threonine kinase activity"/>
    <property type="evidence" value="ECO:0007669"/>
    <property type="project" value="UniProtKB-KW"/>
</dbReference>
<dbReference type="Proteomes" id="UP000622890">
    <property type="component" value="Unassembled WGS sequence"/>
</dbReference>
<dbReference type="InterPro" id="IPR053235">
    <property type="entry name" value="Ser_Thr_kinase"/>
</dbReference>
<dbReference type="CDD" id="cd14014">
    <property type="entry name" value="STKc_PknB_like"/>
    <property type="match status" value="1"/>
</dbReference>
<dbReference type="AlphaFoldDB" id="A0A934T0W1"/>
<dbReference type="SUPFAM" id="SSF56112">
    <property type="entry name" value="Protein kinase-like (PK-like)"/>
    <property type="match status" value="1"/>
</dbReference>
<organism evidence="2 3">
    <name type="scientific">Noviherbaspirillum pedocola</name>
    <dbReference type="NCBI Taxonomy" id="2801341"/>
    <lineage>
        <taxon>Bacteria</taxon>
        <taxon>Pseudomonadati</taxon>
        <taxon>Pseudomonadota</taxon>
        <taxon>Betaproteobacteria</taxon>
        <taxon>Burkholderiales</taxon>
        <taxon>Oxalobacteraceae</taxon>
        <taxon>Noviherbaspirillum</taxon>
    </lineage>
</organism>
<dbReference type="PROSITE" id="PS00108">
    <property type="entry name" value="PROTEIN_KINASE_ST"/>
    <property type="match status" value="1"/>
</dbReference>
<proteinExistence type="predicted"/>
<dbReference type="GO" id="GO:0005524">
    <property type="term" value="F:ATP binding"/>
    <property type="evidence" value="ECO:0007669"/>
    <property type="project" value="InterPro"/>
</dbReference>
<accession>A0A934T0W1</accession>
<dbReference type="Gene3D" id="1.10.510.10">
    <property type="entry name" value="Transferase(Phosphotransferase) domain 1"/>
    <property type="match status" value="1"/>
</dbReference>
<dbReference type="GO" id="GO:0005737">
    <property type="term" value="C:cytoplasm"/>
    <property type="evidence" value="ECO:0007669"/>
    <property type="project" value="TreeGrafter"/>
</dbReference>
<dbReference type="InterPro" id="IPR000719">
    <property type="entry name" value="Prot_kinase_dom"/>
</dbReference>
<dbReference type="SMART" id="SM00220">
    <property type="entry name" value="S_TKc"/>
    <property type="match status" value="1"/>
</dbReference>
<comment type="caution">
    <text evidence="2">The sequence shown here is derived from an EMBL/GenBank/DDBJ whole genome shotgun (WGS) entry which is preliminary data.</text>
</comment>
<feature type="domain" description="Protein kinase" evidence="1">
    <location>
        <begin position="12"/>
        <end position="275"/>
    </location>
</feature>
<keyword evidence="2" id="KW-0808">Transferase</keyword>
<reference evidence="2" key="1">
    <citation type="submission" date="2021-01" db="EMBL/GenBank/DDBJ databases">
        <title>Genome sequence of strain Noviherbaspirillum sp. DKR-6.</title>
        <authorList>
            <person name="Chaudhary D.K."/>
        </authorList>
    </citation>
    <scope>NUCLEOTIDE SEQUENCE</scope>
    <source>
        <strain evidence="2">DKR-6</strain>
    </source>
</reference>
<dbReference type="PANTHER" id="PTHR24361">
    <property type="entry name" value="MITOGEN-ACTIVATED KINASE KINASE KINASE"/>
    <property type="match status" value="1"/>
</dbReference>
<dbReference type="InterPro" id="IPR008271">
    <property type="entry name" value="Ser/Thr_kinase_AS"/>
</dbReference>
<name>A0A934T0W1_9BURK</name>
<dbReference type="EMBL" id="JAEPBG010000009">
    <property type="protein sequence ID" value="MBK4736787.1"/>
    <property type="molecule type" value="Genomic_DNA"/>
</dbReference>
<evidence type="ECO:0000313" key="3">
    <source>
        <dbReference type="Proteomes" id="UP000622890"/>
    </source>
</evidence>
<dbReference type="InterPro" id="IPR011009">
    <property type="entry name" value="Kinase-like_dom_sf"/>
</dbReference>
<protein>
    <submittedName>
        <fullName evidence="2">Serine/threonine protein kinase</fullName>
    </submittedName>
</protein>
<dbReference type="Pfam" id="PF00069">
    <property type="entry name" value="Pkinase"/>
    <property type="match status" value="1"/>
</dbReference>
<evidence type="ECO:0000259" key="1">
    <source>
        <dbReference type="PROSITE" id="PS50011"/>
    </source>
</evidence>
<sequence length="349" mass="40016">MLRPIERAHLSFEFVRNIGQEGKNSEVYLARDHQLNADLVIKKISKGSFADPAAYFVEASILYQSEHANVVPVHYACQDEGFIYIAMPFFPNGSLKSLMDSRFLTVREIVRFAIQFLSGLHNIHTKGLIHFDIKPDNILLSKRKEALVSDFGLAKQMDSEGFAEQPISYTKISPPERVEGEGEFSILHDIYQTGVTLYRMCIGDKEFYLQWNSFFENGVFRRDLFMRAVKQGHFPDRTKFPEQIPQRLRAIVRKCMAPEEGNRYQSVLQITNALAEIDGPELDWRYEVAADGTRRWSCVSDGKECFLVVDPQGRSTAKKQNRTNAYTNINAFCKDAITPDDVRTFIETM</sequence>